<proteinExistence type="predicted"/>
<gene>
    <name evidence="2" type="ORF">EVA_03026</name>
</gene>
<keyword evidence="1" id="KW-1133">Transmembrane helix</keyword>
<evidence type="ECO:0000313" key="2">
    <source>
        <dbReference type="EMBL" id="EJX08862.1"/>
    </source>
</evidence>
<accession>J9GLR6</accession>
<name>J9GLR6_9ZZZZ</name>
<evidence type="ECO:0000256" key="1">
    <source>
        <dbReference type="SAM" id="Phobius"/>
    </source>
</evidence>
<organism evidence="2">
    <name type="scientific">gut metagenome</name>
    <dbReference type="NCBI Taxonomy" id="749906"/>
    <lineage>
        <taxon>unclassified sequences</taxon>
        <taxon>metagenomes</taxon>
        <taxon>organismal metagenomes</taxon>
    </lineage>
</organism>
<dbReference type="AlphaFoldDB" id="J9GLR6"/>
<keyword evidence="1" id="KW-0812">Transmembrane</keyword>
<feature type="transmembrane region" description="Helical" evidence="1">
    <location>
        <begin position="20"/>
        <end position="38"/>
    </location>
</feature>
<dbReference type="EMBL" id="AMCI01000523">
    <property type="protein sequence ID" value="EJX08862.1"/>
    <property type="molecule type" value="Genomic_DNA"/>
</dbReference>
<keyword evidence="1" id="KW-0472">Membrane</keyword>
<protein>
    <submittedName>
        <fullName evidence="2">Uncharacterized protein</fullName>
    </submittedName>
</protein>
<reference evidence="2" key="1">
    <citation type="journal article" date="2012" name="PLoS ONE">
        <title>Gene sets for utilization of primary and secondary nutrition supplies in the distal gut of endangered iberian lynx.</title>
        <authorList>
            <person name="Alcaide M."/>
            <person name="Messina E."/>
            <person name="Richter M."/>
            <person name="Bargiela R."/>
            <person name="Peplies J."/>
            <person name="Huws S.A."/>
            <person name="Newbold C.J."/>
            <person name="Golyshin P.N."/>
            <person name="Simon M.A."/>
            <person name="Lopez G."/>
            <person name="Yakimov M.M."/>
            <person name="Ferrer M."/>
        </authorList>
    </citation>
    <scope>NUCLEOTIDE SEQUENCE</scope>
</reference>
<sequence length="40" mass="4585">MLFRAFDVSKVPVLLPLYEVLLLTLLEAKIAIFVEYLMDG</sequence>
<comment type="caution">
    <text evidence="2">The sequence shown here is derived from an EMBL/GenBank/DDBJ whole genome shotgun (WGS) entry which is preliminary data.</text>
</comment>